<organism evidence="2 3">
    <name type="scientific">Flammeovirga pectinis</name>
    <dbReference type="NCBI Taxonomy" id="2494373"/>
    <lineage>
        <taxon>Bacteria</taxon>
        <taxon>Pseudomonadati</taxon>
        <taxon>Bacteroidota</taxon>
        <taxon>Cytophagia</taxon>
        <taxon>Cytophagales</taxon>
        <taxon>Flammeovirgaceae</taxon>
        <taxon>Flammeovirga</taxon>
    </lineage>
</organism>
<dbReference type="AlphaFoldDB" id="A0A3S9P8F1"/>
<gene>
    <name evidence="2" type="ORF">EI427_20415</name>
</gene>
<protein>
    <submittedName>
        <fullName evidence="2">Uncharacterized protein</fullName>
    </submittedName>
</protein>
<feature type="compositionally biased region" description="Basic and acidic residues" evidence="1">
    <location>
        <begin position="86"/>
        <end position="96"/>
    </location>
</feature>
<evidence type="ECO:0000313" key="3">
    <source>
        <dbReference type="Proteomes" id="UP000267268"/>
    </source>
</evidence>
<feature type="region of interest" description="Disordered" evidence="1">
    <location>
        <begin position="63"/>
        <end position="96"/>
    </location>
</feature>
<sequence length="348" mass="36699">MTIKLKSIALGILSISVVTSCTTDELTGSQATGLAEVAGEFAVVSSNFEVKDYTDNVTSDAAERGYSVTSSSNARTLDDGQGGPGGEKEKKGKGETGKRFHVRHYMDCADITETTVDDTKTMVIDFSNGACESKDGETVSGVVTEVHEKTDTSVSHSTTFVDFSENGKVVNGTTSIAGTLVFDDSVEATEEKGKKGPKPVSSDLLKTVDLTVSFPATDSTEAYTERIERSIDEEMMDGVKTVTGSLTVTSSLEGESFTTQITEPLSYDPKCGEGKPMFAPLSGKEVMTKDGETMTVDYGDGSCDYIVSITLADGTTESVDLKEAFDTYGFVGVGAKGGKKGGKKNGKK</sequence>
<proteinExistence type="predicted"/>
<dbReference type="Proteomes" id="UP000267268">
    <property type="component" value="Chromosome 1"/>
</dbReference>
<keyword evidence="3" id="KW-1185">Reference proteome</keyword>
<dbReference type="EMBL" id="CP034562">
    <property type="protein sequence ID" value="AZQ64488.1"/>
    <property type="molecule type" value="Genomic_DNA"/>
</dbReference>
<dbReference type="KEGG" id="fll:EI427_20415"/>
<evidence type="ECO:0000256" key="1">
    <source>
        <dbReference type="SAM" id="MobiDB-lite"/>
    </source>
</evidence>
<dbReference type="RefSeq" id="WP_126618225.1">
    <property type="nucleotide sequence ID" value="NZ_CP034562.1"/>
</dbReference>
<accession>A0A3S9P8F1</accession>
<dbReference type="OrthoDB" id="1114031at2"/>
<reference evidence="2 3" key="1">
    <citation type="submission" date="2018-12" db="EMBL/GenBank/DDBJ databases">
        <title>Flammeovirga pectinis sp. nov., isolated from the gut of the Korean scallop, Patinopecten yessoensis.</title>
        <authorList>
            <person name="Bae J.-W."/>
            <person name="Jeong Y.-S."/>
            <person name="Kang W."/>
        </authorList>
    </citation>
    <scope>NUCLEOTIDE SEQUENCE [LARGE SCALE GENOMIC DNA]</scope>
    <source>
        <strain evidence="2 3">L12M1</strain>
    </source>
</reference>
<dbReference type="PROSITE" id="PS51257">
    <property type="entry name" value="PROKAR_LIPOPROTEIN"/>
    <property type="match status" value="1"/>
</dbReference>
<evidence type="ECO:0000313" key="2">
    <source>
        <dbReference type="EMBL" id="AZQ64488.1"/>
    </source>
</evidence>
<name>A0A3S9P8F1_9BACT</name>